<gene>
    <name evidence="5" type="ORF">ACFP56_17895</name>
</gene>
<evidence type="ECO:0000313" key="6">
    <source>
        <dbReference type="Proteomes" id="UP001596233"/>
    </source>
</evidence>
<keyword evidence="2" id="KW-0238">DNA-binding</keyword>
<evidence type="ECO:0000256" key="1">
    <source>
        <dbReference type="ARBA" id="ARBA00023015"/>
    </source>
</evidence>
<reference evidence="6" key="1">
    <citation type="journal article" date="2019" name="Int. J. Syst. Evol. Microbiol.">
        <title>The Global Catalogue of Microorganisms (GCM) 10K type strain sequencing project: providing services to taxonomists for standard genome sequencing and annotation.</title>
        <authorList>
            <consortium name="The Broad Institute Genomics Platform"/>
            <consortium name="The Broad Institute Genome Sequencing Center for Infectious Disease"/>
            <person name="Wu L."/>
            <person name="Ma J."/>
        </authorList>
    </citation>
    <scope>NUCLEOTIDE SEQUENCE [LARGE SCALE GENOMIC DNA]</scope>
    <source>
        <strain evidence="6">PCU 280</strain>
    </source>
</reference>
<dbReference type="PRINTS" id="PR00032">
    <property type="entry name" value="HTHARAC"/>
</dbReference>
<protein>
    <submittedName>
        <fullName evidence="5">Helix-turn-helix domain-containing protein</fullName>
    </submittedName>
</protein>
<dbReference type="InterPro" id="IPR009057">
    <property type="entry name" value="Homeodomain-like_sf"/>
</dbReference>
<dbReference type="InterPro" id="IPR018062">
    <property type="entry name" value="HTH_AraC-typ_CS"/>
</dbReference>
<dbReference type="PROSITE" id="PS01124">
    <property type="entry name" value="HTH_ARAC_FAMILY_2"/>
    <property type="match status" value="1"/>
</dbReference>
<evidence type="ECO:0000256" key="3">
    <source>
        <dbReference type="ARBA" id="ARBA00023163"/>
    </source>
</evidence>
<sequence>MRKSNAKKDIEAVKQYIERHYCEPITLEQLAVRSGLSATYLSSIYKQMYEVTPTEYVTQLRMIKAKQLMRNQKLRIKDIAAEVGFSDEFYFSRVFKKLEGTSPTKYKKFIAQDS</sequence>
<keyword evidence="1" id="KW-0805">Transcription regulation</keyword>
<dbReference type="InterPro" id="IPR018060">
    <property type="entry name" value="HTH_AraC"/>
</dbReference>
<keyword evidence="3" id="KW-0804">Transcription</keyword>
<dbReference type="Gene3D" id="1.10.10.60">
    <property type="entry name" value="Homeodomain-like"/>
    <property type="match status" value="2"/>
</dbReference>
<evidence type="ECO:0000256" key="2">
    <source>
        <dbReference type="ARBA" id="ARBA00023125"/>
    </source>
</evidence>
<name>A0ABW1VAH6_9BACL</name>
<proteinExistence type="predicted"/>
<dbReference type="PANTHER" id="PTHR43280">
    <property type="entry name" value="ARAC-FAMILY TRANSCRIPTIONAL REGULATOR"/>
    <property type="match status" value="1"/>
</dbReference>
<dbReference type="Proteomes" id="UP001596233">
    <property type="component" value="Unassembled WGS sequence"/>
</dbReference>
<evidence type="ECO:0000259" key="4">
    <source>
        <dbReference type="PROSITE" id="PS01124"/>
    </source>
</evidence>
<evidence type="ECO:0000313" key="5">
    <source>
        <dbReference type="EMBL" id="MFC6334505.1"/>
    </source>
</evidence>
<dbReference type="InterPro" id="IPR020449">
    <property type="entry name" value="Tscrpt_reg_AraC-type_HTH"/>
</dbReference>
<dbReference type="PANTHER" id="PTHR43280:SF28">
    <property type="entry name" value="HTH-TYPE TRANSCRIPTIONAL ACTIVATOR RHAS"/>
    <property type="match status" value="1"/>
</dbReference>
<dbReference type="Pfam" id="PF12833">
    <property type="entry name" value="HTH_18"/>
    <property type="match status" value="1"/>
</dbReference>
<dbReference type="PROSITE" id="PS00041">
    <property type="entry name" value="HTH_ARAC_FAMILY_1"/>
    <property type="match status" value="1"/>
</dbReference>
<feature type="domain" description="HTH araC/xylS-type" evidence="4">
    <location>
        <begin position="11"/>
        <end position="109"/>
    </location>
</feature>
<comment type="caution">
    <text evidence="5">The sequence shown here is derived from an EMBL/GenBank/DDBJ whole genome shotgun (WGS) entry which is preliminary data.</text>
</comment>
<dbReference type="RefSeq" id="WP_379237102.1">
    <property type="nucleotide sequence ID" value="NZ_JBHSTE010000006.1"/>
</dbReference>
<keyword evidence="6" id="KW-1185">Reference proteome</keyword>
<organism evidence="5 6">
    <name type="scientific">Paenibacillus septentrionalis</name>
    <dbReference type="NCBI Taxonomy" id="429342"/>
    <lineage>
        <taxon>Bacteria</taxon>
        <taxon>Bacillati</taxon>
        <taxon>Bacillota</taxon>
        <taxon>Bacilli</taxon>
        <taxon>Bacillales</taxon>
        <taxon>Paenibacillaceae</taxon>
        <taxon>Paenibacillus</taxon>
    </lineage>
</organism>
<dbReference type="SMART" id="SM00342">
    <property type="entry name" value="HTH_ARAC"/>
    <property type="match status" value="1"/>
</dbReference>
<dbReference type="SUPFAM" id="SSF46689">
    <property type="entry name" value="Homeodomain-like"/>
    <property type="match status" value="2"/>
</dbReference>
<dbReference type="EMBL" id="JBHSTE010000006">
    <property type="protein sequence ID" value="MFC6334505.1"/>
    <property type="molecule type" value="Genomic_DNA"/>
</dbReference>
<accession>A0ABW1VAH6</accession>